<keyword evidence="1" id="KW-0929">Antimicrobial</keyword>
<protein>
    <submittedName>
        <fullName evidence="4">Putative Antifungal protein</fullName>
    </submittedName>
</protein>
<dbReference type="InterPro" id="IPR022706">
    <property type="entry name" value="Antifungal_prot"/>
</dbReference>
<evidence type="ECO:0000256" key="1">
    <source>
        <dbReference type="ARBA" id="ARBA00022529"/>
    </source>
</evidence>
<dbReference type="SUPFAM" id="SSF57598">
    <property type="entry name" value="Antifungal protein (AGAFP)"/>
    <property type="match status" value="1"/>
</dbReference>
<dbReference type="STRING" id="104259.A0A0F7U0V3"/>
<feature type="signal peptide" evidence="3">
    <location>
        <begin position="1"/>
        <end position="18"/>
    </location>
</feature>
<name>A0A0F7U0V3_PENBI</name>
<sequence length="94" mass="10260">MQVAKISLFLFAAMGTVASPIDAESEGLSVRGVNAADIQYTGKCYTNGNNCKYDFDGKTHFVKCPSAANTKCEKNGNKCTYDSYNGKVKCDFRH</sequence>
<dbReference type="OrthoDB" id="4478077at2759"/>
<evidence type="ECO:0000313" key="5">
    <source>
        <dbReference type="Proteomes" id="UP000042958"/>
    </source>
</evidence>
<evidence type="ECO:0000313" key="4">
    <source>
        <dbReference type="EMBL" id="CEJ62478.1"/>
    </source>
</evidence>
<keyword evidence="2" id="KW-0295">Fungicide</keyword>
<evidence type="ECO:0000256" key="2">
    <source>
        <dbReference type="ARBA" id="ARBA00022577"/>
    </source>
</evidence>
<gene>
    <name evidence="4" type="ORF">PMG11_10975</name>
</gene>
<dbReference type="Gene3D" id="2.40.50.60">
    <property type="entry name" value="Antifungal protein domain"/>
    <property type="match status" value="1"/>
</dbReference>
<dbReference type="InterPro" id="IPR023112">
    <property type="entry name" value="Antifungal-protein_dom_sf"/>
</dbReference>
<reference evidence="5" key="1">
    <citation type="journal article" date="2015" name="Genome Announc.">
        <title>Draft genome sequence of the fungus Penicillium brasilianum MG11.</title>
        <authorList>
            <person name="Horn F."/>
            <person name="Linde J."/>
            <person name="Mattern D.J."/>
            <person name="Walther G."/>
            <person name="Guthke R."/>
            <person name="Brakhage A.A."/>
            <person name="Valiante V."/>
        </authorList>
    </citation>
    <scope>NUCLEOTIDE SEQUENCE [LARGE SCALE GENOMIC DNA]</scope>
    <source>
        <strain evidence="5">MG11</strain>
    </source>
</reference>
<evidence type="ECO:0000256" key="3">
    <source>
        <dbReference type="SAM" id="SignalP"/>
    </source>
</evidence>
<keyword evidence="3" id="KW-0732">Signal</keyword>
<organism evidence="4 5">
    <name type="scientific">Penicillium brasilianum</name>
    <dbReference type="NCBI Taxonomy" id="104259"/>
    <lineage>
        <taxon>Eukaryota</taxon>
        <taxon>Fungi</taxon>
        <taxon>Dikarya</taxon>
        <taxon>Ascomycota</taxon>
        <taxon>Pezizomycotina</taxon>
        <taxon>Eurotiomycetes</taxon>
        <taxon>Eurotiomycetidae</taxon>
        <taxon>Eurotiales</taxon>
        <taxon>Aspergillaceae</taxon>
        <taxon>Penicillium</taxon>
    </lineage>
</organism>
<dbReference type="EMBL" id="CDHK01000016">
    <property type="protein sequence ID" value="CEJ62478.1"/>
    <property type="molecule type" value="Genomic_DNA"/>
</dbReference>
<feature type="chain" id="PRO_5002522858" evidence="3">
    <location>
        <begin position="19"/>
        <end position="94"/>
    </location>
</feature>
<dbReference type="AlphaFoldDB" id="A0A0F7U0V3"/>
<dbReference type="Proteomes" id="UP000042958">
    <property type="component" value="Unassembled WGS sequence"/>
</dbReference>
<dbReference type="Pfam" id="PF11402">
    <property type="entry name" value="Antifungal_prot"/>
    <property type="match status" value="1"/>
</dbReference>
<keyword evidence="5" id="KW-1185">Reference proteome</keyword>
<accession>A0A0F7U0V3</accession>
<dbReference type="GO" id="GO:0050832">
    <property type="term" value="P:defense response to fungus"/>
    <property type="evidence" value="ECO:0007669"/>
    <property type="project" value="UniProtKB-KW"/>
</dbReference>
<proteinExistence type="predicted"/>
<dbReference type="GO" id="GO:0031640">
    <property type="term" value="P:killing of cells of another organism"/>
    <property type="evidence" value="ECO:0007669"/>
    <property type="project" value="UniProtKB-KW"/>
</dbReference>